<proteinExistence type="predicted"/>
<name>A0ABS9JL62_9ACTN</name>
<feature type="compositionally biased region" description="Low complexity" evidence="1">
    <location>
        <begin position="86"/>
        <end position="95"/>
    </location>
</feature>
<evidence type="ECO:0000256" key="1">
    <source>
        <dbReference type="SAM" id="MobiDB-lite"/>
    </source>
</evidence>
<feature type="compositionally biased region" description="Low complexity" evidence="1">
    <location>
        <begin position="38"/>
        <end position="65"/>
    </location>
</feature>
<dbReference type="InterPro" id="IPR013653">
    <property type="entry name" value="GCN5-like_dom"/>
</dbReference>
<dbReference type="EMBL" id="JAKKZF010000103">
    <property type="protein sequence ID" value="MCG0066307.1"/>
    <property type="molecule type" value="Genomic_DNA"/>
</dbReference>
<dbReference type="Proteomes" id="UP001299012">
    <property type="component" value="Unassembled WGS sequence"/>
</dbReference>
<organism evidence="3 4">
    <name type="scientific">Streptomyces tricolor</name>
    <dbReference type="NCBI Taxonomy" id="68277"/>
    <lineage>
        <taxon>Bacteria</taxon>
        <taxon>Bacillati</taxon>
        <taxon>Actinomycetota</taxon>
        <taxon>Actinomycetes</taxon>
        <taxon>Kitasatosporales</taxon>
        <taxon>Streptomycetaceae</taxon>
        <taxon>Streptomyces</taxon>
        <taxon>Streptomyces violaceoruber group</taxon>
    </lineage>
</organism>
<dbReference type="RefSeq" id="WP_237481904.1">
    <property type="nucleotide sequence ID" value="NZ_JAKKZF010000103.1"/>
</dbReference>
<comment type="caution">
    <text evidence="3">The sequence shown here is derived from an EMBL/GenBank/DDBJ whole genome shotgun (WGS) entry which is preliminary data.</text>
</comment>
<keyword evidence="4" id="KW-1185">Reference proteome</keyword>
<protein>
    <recommendedName>
        <fullName evidence="2">GCN5-related N-acetyltransferase Rv2170-like domain-containing protein</fullName>
    </recommendedName>
</protein>
<evidence type="ECO:0000259" key="2">
    <source>
        <dbReference type="Pfam" id="PF08445"/>
    </source>
</evidence>
<gene>
    <name evidence="3" type="ORF">L0F81_23955</name>
</gene>
<evidence type="ECO:0000313" key="4">
    <source>
        <dbReference type="Proteomes" id="UP001299012"/>
    </source>
</evidence>
<feature type="domain" description="GCN5-related N-acetyltransferase Rv2170-like" evidence="2">
    <location>
        <begin position="1"/>
        <end position="38"/>
    </location>
</feature>
<dbReference type="Gene3D" id="3.40.630.30">
    <property type="match status" value="1"/>
</dbReference>
<accession>A0ABS9JL62</accession>
<evidence type="ECO:0000313" key="3">
    <source>
        <dbReference type="EMBL" id="MCG0066307.1"/>
    </source>
</evidence>
<dbReference type="Pfam" id="PF08445">
    <property type="entry name" value="FR47"/>
    <property type="match status" value="1"/>
</dbReference>
<sequence>MCTGPPYRGRGRAARLVRAVAAGIRDRGDTPVPHTAAPATRPRSGRTSRSGPPRAAVPASPAAQPGTTGAGRALSVMTRSARRSPTRPAAPDGGR</sequence>
<feature type="region of interest" description="Disordered" evidence="1">
    <location>
        <begin position="22"/>
        <end position="95"/>
    </location>
</feature>
<reference evidence="3 4" key="1">
    <citation type="submission" date="2022-01" db="EMBL/GenBank/DDBJ databases">
        <title>Draft Genome Sequences of Seven Type Strains of the Genus Streptomyces.</title>
        <authorList>
            <person name="Aziz S."/>
            <person name="Coretto E."/>
            <person name="Chronakova A."/>
            <person name="Sproer C."/>
            <person name="Huber K."/>
            <person name="Nouioui I."/>
            <person name="Gross H."/>
        </authorList>
    </citation>
    <scope>NUCLEOTIDE SEQUENCE [LARGE SCALE GENOMIC DNA]</scope>
    <source>
        <strain evidence="3 4">DSM 41685</strain>
    </source>
</reference>